<dbReference type="Pfam" id="PF11306">
    <property type="entry name" value="DUF3108"/>
    <property type="match status" value="1"/>
</dbReference>
<keyword evidence="1" id="KW-0732">Signal</keyword>
<proteinExistence type="predicted"/>
<gene>
    <name evidence="2" type="ORF">HELGO_WM25232</name>
</gene>
<reference evidence="2" key="1">
    <citation type="submission" date="2020-01" db="EMBL/GenBank/DDBJ databases">
        <authorList>
            <person name="Meier V. D."/>
            <person name="Meier V D."/>
        </authorList>
    </citation>
    <scope>NUCLEOTIDE SEQUENCE</scope>
    <source>
        <strain evidence="2">HLG_WM_MAG_07</strain>
    </source>
</reference>
<dbReference type="AlphaFoldDB" id="A0A6S6U7V0"/>
<dbReference type="EMBL" id="CACVAY010000142">
    <property type="protein sequence ID" value="CAA6827758.1"/>
    <property type="molecule type" value="Genomic_DNA"/>
</dbReference>
<name>A0A6S6U7V0_9GAMM</name>
<evidence type="ECO:0000256" key="1">
    <source>
        <dbReference type="SAM" id="SignalP"/>
    </source>
</evidence>
<accession>A0A6S6U7V0</accession>
<dbReference type="InterPro" id="IPR021457">
    <property type="entry name" value="DUF3108"/>
</dbReference>
<sequence length="233" mass="26316">MKNIFKSTMGLALFCLSTVSYALPSAFTATYDVKKSGMTLGNMQTSLSYNGNQYHYHKKSKTTGLASLFSGDVIVENADGIFNGEYLQPRTYLYHHISKRKNRKTLATFLSPTKVNGSHKNQPFSLDVSATSIDRATLELALARDLLNKKTTFSYLVIEKDKQKRYDLNALGDEVLTINGISYHCKKMIVKRDDQSRKTIFWLAKETDFMPVKINHAEKGDSVVSTLKTFSRK</sequence>
<organism evidence="2">
    <name type="scientific">uncultured Thiotrichaceae bacterium</name>
    <dbReference type="NCBI Taxonomy" id="298394"/>
    <lineage>
        <taxon>Bacteria</taxon>
        <taxon>Pseudomonadati</taxon>
        <taxon>Pseudomonadota</taxon>
        <taxon>Gammaproteobacteria</taxon>
        <taxon>Thiotrichales</taxon>
        <taxon>Thiotrichaceae</taxon>
        <taxon>environmental samples</taxon>
    </lineage>
</organism>
<evidence type="ECO:0008006" key="3">
    <source>
        <dbReference type="Google" id="ProtNLM"/>
    </source>
</evidence>
<feature type="signal peptide" evidence="1">
    <location>
        <begin position="1"/>
        <end position="22"/>
    </location>
</feature>
<protein>
    <recommendedName>
        <fullName evidence="3">DUF3108 domain-containing protein</fullName>
    </recommendedName>
</protein>
<evidence type="ECO:0000313" key="2">
    <source>
        <dbReference type="EMBL" id="CAA6827758.1"/>
    </source>
</evidence>
<feature type="chain" id="PRO_5028388231" description="DUF3108 domain-containing protein" evidence="1">
    <location>
        <begin position="23"/>
        <end position="233"/>
    </location>
</feature>